<keyword evidence="9" id="KW-1185">Reference proteome</keyword>
<keyword evidence="4" id="KW-0418">Kinase</keyword>
<evidence type="ECO:0000256" key="5">
    <source>
        <dbReference type="ARBA" id="ARBA00023012"/>
    </source>
</evidence>
<keyword evidence="7" id="KW-0472">Membrane</keyword>
<keyword evidence="5" id="KW-0902">Two-component regulatory system</keyword>
<evidence type="ECO:0000256" key="7">
    <source>
        <dbReference type="SAM" id="Phobius"/>
    </source>
</evidence>
<feature type="region of interest" description="Disordered" evidence="6">
    <location>
        <begin position="371"/>
        <end position="394"/>
    </location>
</feature>
<feature type="transmembrane region" description="Helical" evidence="7">
    <location>
        <begin position="95"/>
        <end position="118"/>
    </location>
</feature>
<dbReference type="InterPro" id="IPR036890">
    <property type="entry name" value="HATPase_C_sf"/>
</dbReference>
<comment type="catalytic activity">
    <reaction evidence="1">
        <text>ATP + protein L-histidine = ADP + protein N-phospho-L-histidine.</text>
        <dbReference type="EC" id="2.7.13.3"/>
    </reaction>
</comment>
<keyword evidence="3" id="KW-0808">Transferase</keyword>
<dbReference type="CDD" id="cd16917">
    <property type="entry name" value="HATPase_UhpB-NarQ-NarX-like"/>
    <property type="match status" value="1"/>
</dbReference>
<evidence type="ECO:0000313" key="9">
    <source>
        <dbReference type="Proteomes" id="UP000777774"/>
    </source>
</evidence>
<evidence type="ECO:0000256" key="3">
    <source>
        <dbReference type="ARBA" id="ARBA00022679"/>
    </source>
</evidence>
<feature type="transmembrane region" description="Helical" evidence="7">
    <location>
        <begin position="62"/>
        <end position="83"/>
    </location>
</feature>
<sequence>MTDAPAPGPERADREQRQVTIVVGATNFTLYALMALGAWAAWGGLREAVEHERSAVGVVADGVGILLINLAFGVMVLAGSLALGVLRRGWVGRVLVSAAVAAVASVPRMAALVAVGSTPVDTTYVVGIGLLGFCSGVVGIVAALFAATLVGRARTEARRREREASRAQQAVDALQDEEIRVRRLVFDQLHGTLQYHLVAVTAGLDRLAEQLDAEGASARAADVRGWAEALEEIREQDVRSLSHAVFPSGADLGTEEAIQLLLQRLPPQVRTSIELGPAYRRLAARGAPPMPMAERLVVIYTVEEAVTNALKHGHARTVRVRADAEPTDDPQRWVFTTVVDDDGTGPAQPDPPLHGLHRHRERLEHRGGSLALGPGPDGGGRLTFHRPFTLTPDR</sequence>
<dbReference type="EMBL" id="JAAXOY010000002">
    <property type="protein sequence ID" value="NKY38097.1"/>
    <property type="molecule type" value="Genomic_DNA"/>
</dbReference>
<dbReference type="EC" id="2.7.13.3" evidence="2"/>
<organism evidence="8 9">
    <name type="scientific">Cellulomonas septica</name>
    <dbReference type="NCBI Taxonomy" id="285080"/>
    <lineage>
        <taxon>Bacteria</taxon>
        <taxon>Bacillati</taxon>
        <taxon>Actinomycetota</taxon>
        <taxon>Actinomycetes</taxon>
        <taxon>Micrococcales</taxon>
        <taxon>Cellulomonadaceae</taxon>
        <taxon>Cellulomonas</taxon>
    </lineage>
</organism>
<name>A0ABX1JXM5_9CELL</name>
<dbReference type="PANTHER" id="PTHR24421:SF10">
    <property type="entry name" value="NITRATE_NITRITE SENSOR PROTEIN NARQ"/>
    <property type="match status" value="1"/>
</dbReference>
<protein>
    <recommendedName>
        <fullName evidence="2">histidine kinase</fullName>
        <ecNumber evidence="2">2.7.13.3</ecNumber>
    </recommendedName>
</protein>
<evidence type="ECO:0000256" key="4">
    <source>
        <dbReference type="ARBA" id="ARBA00022777"/>
    </source>
</evidence>
<evidence type="ECO:0000313" key="8">
    <source>
        <dbReference type="EMBL" id="NKY38097.1"/>
    </source>
</evidence>
<reference evidence="8 9" key="1">
    <citation type="submission" date="2020-04" db="EMBL/GenBank/DDBJ databases">
        <title>MicrobeNet Type strains.</title>
        <authorList>
            <person name="Nicholson A.C."/>
        </authorList>
    </citation>
    <scope>NUCLEOTIDE SEQUENCE [LARGE SCALE GENOMIC DNA]</scope>
    <source>
        <strain evidence="8 9">ATCC BAA-787</strain>
    </source>
</reference>
<feature type="transmembrane region" description="Helical" evidence="7">
    <location>
        <begin position="124"/>
        <end position="150"/>
    </location>
</feature>
<evidence type="ECO:0000256" key="2">
    <source>
        <dbReference type="ARBA" id="ARBA00012438"/>
    </source>
</evidence>
<dbReference type="RefSeq" id="WP_168676484.1">
    <property type="nucleotide sequence ID" value="NZ_JAAXOY010000002.1"/>
</dbReference>
<dbReference type="InterPro" id="IPR050482">
    <property type="entry name" value="Sensor_HK_TwoCompSys"/>
</dbReference>
<dbReference type="Gene3D" id="3.30.565.10">
    <property type="entry name" value="Histidine kinase-like ATPase, C-terminal domain"/>
    <property type="match status" value="1"/>
</dbReference>
<keyword evidence="7" id="KW-0812">Transmembrane</keyword>
<keyword evidence="7" id="KW-1133">Transmembrane helix</keyword>
<comment type="caution">
    <text evidence="8">The sequence shown here is derived from an EMBL/GenBank/DDBJ whole genome shotgun (WGS) entry which is preliminary data.</text>
</comment>
<feature type="transmembrane region" description="Helical" evidence="7">
    <location>
        <begin position="21"/>
        <end position="42"/>
    </location>
</feature>
<proteinExistence type="predicted"/>
<dbReference type="SUPFAM" id="SSF55874">
    <property type="entry name" value="ATPase domain of HSP90 chaperone/DNA topoisomerase II/histidine kinase"/>
    <property type="match status" value="1"/>
</dbReference>
<gene>
    <name evidence="8" type="ORF">HGA02_00735</name>
</gene>
<evidence type="ECO:0000256" key="1">
    <source>
        <dbReference type="ARBA" id="ARBA00000085"/>
    </source>
</evidence>
<evidence type="ECO:0000256" key="6">
    <source>
        <dbReference type="SAM" id="MobiDB-lite"/>
    </source>
</evidence>
<dbReference type="Proteomes" id="UP000777774">
    <property type="component" value="Unassembled WGS sequence"/>
</dbReference>
<accession>A0ABX1JXM5</accession>
<dbReference type="PANTHER" id="PTHR24421">
    <property type="entry name" value="NITRATE/NITRITE SENSOR PROTEIN NARX-RELATED"/>
    <property type="match status" value="1"/>
</dbReference>